<reference evidence="5" key="1">
    <citation type="submission" date="2021-07" db="EMBL/GenBank/DDBJ databases">
        <title>Pseudohoeflea marina sp. nov. a polyhydroxyalcanoate-producing bacterium.</title>
        <authorList>
            <person name="Zheng W."/>
            <person name="Yu S."/>
            <person name="Huang Y."/>
        </authorList>
    </citation>
    <scope>NUCLEOTIDE SEQUENCE</scope>
    <source>
        <strain evidence="5">DP4N28-3</strain>
    </source>
</reference>
<organism evidence="5 6">
    <name type="scientific">Pseudohoeflea coraliihabitans</name>
    <dbReference type="NCBI Taxonomy" id="2860393"/>
    <lineage>
        <taxon>Bacteria</taxon>
        <taxon>Pseudomonadati</taxon>
        <taxon>Pseudomonadota</taxon>
        <taxon>Alphaproteobacteria</taxon>
        <taxon>Hyphomicrobiales</taxon>
        <taxon>Rhizobiaceae</taxon>
        <taxon>Pseudohoeflea</taxon>
    </lineage>
</organism>
<dbReference type="RefSeq" id="WP_219200119.1">
    <property type="nucleotide sequence ID" value="NZ_JAHWQX010000001.1"/>
</dbReference>
<dbReference type="EMBL" id="JAHWQX010000001">
    <property type="protein sequence ID" value="MBW3096438.1"/>
    <property type="molecule type" value="Genomic_DNA"/>
</dbReference>
<accession>A0ABS6WL99</accession>
<evidence type="ECO:0000313" key="5">
    <source>
        <dbReference type="EMBL" id="MBW3096438.1"/>
    </source>
</evidence>
<evidence type="ECO:0000256" key="3">
    <source>
        <dbReference type="ARBA" id="ARBA00022729"/>
    </source>
</evidence>
<proteinExistence type="inferred from homology"/>
<keyword evidence="6" id="KW-1185">Reference proteome</keyword>
<feature type="signal peptide" evidence="4">
    <location>
        <begin position="1"/>
        <end position="31"/>
    </location>
</feature>
<keyword evidence="3 4" id="KW-0732">Signal</keyword>
<comment type="subcellular location">
    <subcellularLocation>
        <location evidence="1">Periplasm</location>
    </subcellularLocation>
</comment>
<evidence type="ECO:0000256" key="2">
    <source>
        <dbReference type="ARBA" id="ARBA00010742"/>
    </source>
</evidence>
<evidence type="ECO:0000256" key="4">
    <source>
        <dbReference type="SAM" id="SignalP"/>
    </source>
</evidence>
<sequence length="352" mass="37520">MTLNASFKPHGVAALLIAGAAIAITPSAVSAQEKIVAEGETVRIQEYPGTILHLSQWAAADHGFCEDHGIKCEMVKIPSGPVGLQALAAGSLDVSFASTEVTMQAASRGNDVQLIVGHSPNNIYTLSVHKDVELPNKDKGYPAVMEDLKGKNIGVTARGAGTELQARALLIGAGMSGDDVTYIGVGAPGTSYPAFLARQIDAGMMFEPFATLCRLQETCVDVVDLAAGEGPEDIAALNGAFETYAARRDFIEENPQVVGAFIQAMSEATDWVKDPDNHEELMEIVKGRFQLGDDIPDADKVLDELVRRTAPLYGVEIDRDAVNAFSDYLIDNELIEDPVSADTFVYAEAPKP</sequence>
<evidence type="ECO:0000256" key="1">
    <source>
        <dbReference type="ARBA" id="ARBA00004418"/>
    </source>
</evidence>
<evidence type="ECO:0000313" key="6">
    <source>
        <dbReference type="Proteomes" id="UP001430804"/>
    </source>
</evidence>
<comment type="caution">
    <text evidence="5">The sequence shown here is derived from an EMBL/GenBank/DDBJ whole genome shotgun (WGS) entry which is preliminary data.</text>
</comment>
<dbReference type="PANTHER" id="PTHR30024:SF47">
    <property type="entry name" value="TAURINE-BINDING PERIPLASMIC PROTEIN"/>
    <property type="match status" value="1"/>
</dbReference>
<protein>
    <submittedName>
        <fullName evidence="5">ABC transporter substrate-binding protein</fullName>
    </submittedName>
</protein>
<gene>
    <name evidence="5" type="ORF">KY465_03990</name>
</gene>
<comment type="similarity">
    <text evidence="2">Belongs to the bacterial solute-binding protein SsuA/TauA family.</text>
</comment>
<dbReference type="Pfam" id="PF13379">
    <property type="entry name" value="NMT1_2"/>
    <property type="match status" value="1"/>
</dbReference>
<dbReference type="Proteomes" id="UP001430804">
    <property type="component" value="Unassembled WGS sequence"/>
</dbReference>
<feature type="chain" id="PRO_5046700789" evidence="4">
    <location>
        <begin position="32"/>
        <end position="352"/>
    </location>
</feature>
<name>A0ABS6WL99_9HYPH</name>
<dbReference type="PANTHER" id="PTHR30024">
    <property type="entry name" value="ALIPHATIC SULFONATES-BINDING PROTEIN-RELATED"/>
    <property type="match status" value="1"/>
</dbReference>